<feature type="domain" description="AMP-dependent synthetase/ligase" evidence="3">
    <location>
        <begin position="58"/>
        <end position="259"/>
    </location>
</feature>
<evidence type="ECO:0000256" key="1">
    <source>
        <dbReference type="ARBA" id="ARBA00006432"/>
    </source>
</evidence>
<feature type="domain" description="AMP-binding enzyme C-terminal" evidence="4">
    <location>
        <begin position="308"/>
        <end position="373"/>
    </location>
</feature>
<dbReference type="InterPro" id="IPR045851">
    <property type="entry name" value="AMP-bd_C_sf"/>
</dbReference>
<dbReference type="EMBL" id="BAABAT010000087">
    <property type="protein sequence ID" value="GAA4263973.1"/>
    <property type="molecule type" value="Genomic_DNA"/>
</dbReference>
<dbReference type="Proteomes" id="UP001500620">
    <property type="component" value="Unassembled WGS sequence"/>
</dbReference>
<comment type="similarity">
    <text evidence="1">Belongs to the ATP-dependent AMP-binding enzyme family.</text>
</comment>
<protein>
    <submittedName>
        <fullName evidence="5">AMP-binding protein</fullName>
    </submittedName>
</protein>
<dbReference type="Pfam" id="PF00501">
    <property type="entry name" value="AMP-binding"/>
    <property type="match status" value="1"/>
</dbReference>
<dbReference type="PANTHER" id="PTHR43201:SF5">
    <property type="entry name" value="MEDIUM-CHAIN ACYL-COA LIGASE ACSF2, MITOCHONDRIAL"/>
    <property type="match status" value="1"/>
</dbReference>
<organism evidence="5 6">
    <name type="scientific">Dactylosporangium darangshiense</name>
    <dbReference type="NCBI Taxonomy" id="579108"/>
    <lineage>
        <taxon>Bacteria</taxon>
        <taxon>Bacillati</taxon>
        <taxon>Actinomycetota</taxon>
        <taxon>Actinomycetes</taxon>
        <taxon>Micromonosporales</taxon>
        <taxon>Micromonosporaceae</taxon>
        <taxon>Dactylosporangium</taxon>
    </lineage>
</organism>
<name>A0ABP8DVI2_9ACTN</name>
<evidence type="ECO:0000313" key="5">
    <source>
        <dbReference type="EMBL" id="GAA4263973.1"/>
    </source>
</evidence>
<reference evidence="6" key="1">
    <citation type="journal article" date="2019" name="Int. J. Syst. Evol. Microbiol.">
        <title>The Global Catalogue of Microorganisms (GCM) 10K type strain sequencing project: providing services to taxonomists for standard genome sequencing and annotation.</title>
        <authorList>
            <consortium name="The Broad Institute Genomics Platform"/>
            <consortium name="The Broad Institute Genome Sequencing Center for Infectious Disease"/>
            <person name="Wu L."/>
            <person name="Ma J."/>
        </authorList>
    </citation>
    <scope>NUCLEOTIDE SEQUENCE [LARGE SCALE GENOMIC DNA]</scope>
    <source>
        <strain evidence="6">JCM 17441</strain>
    </source>
</reference>
<evidence type="ECO:0000313" key="6">
    <source>
        <dbReference type="Proteomes" id="UP001500620"/>
    </source>
</evidence>
<sequence>MPDRERAAIIELADPALIVGIAPGTHGDRPTGYPADPGLCNAPIEPDRVPPAWKAPTSGGSTGRPKLIVSELPGAIVPTEVGELLGQHDNSVQLVTGPLYHNAPFNFSMYGLFAGQHLVVLPRFDPVATLEAIEQYRVDWISLVPTMMARIWRQIEDAPGRYDVSSLRQVFHGAAPCPPWLKEAWFDLVGAANVKEMYASTEGQLTTLIDGDEWLRHRGSVGRPIRGEVRILDAEGTTVPVGEVGEIFTRPGEGAAPTYRYIGAEARTRDGWDSLGDLGWLDTDGYLYIADRRTDLIITGGANVYPAEVEAALLAHPAVMSCAVIGIPDHDLGQRVHAVVQAETPVTDDELRGFLADRLVRYKIPRSFRYVETPLRDDAGKVRRAALRERETASMR</sequence>
<keyword evidence="6" id="KW-1185">Reference proteome</keyword>
<evidence type="ECO:0000259" key="3">
    <source>
        <dbReference type="Pfam" id="PF00501"/>
    </source>
</evidence>
<dbReference type="Gene3D" id="3.40.50.12780">
    <property type="entry name" value="N-terminal domain of ligase-like"/>
    <property type="match status" value="1"/>
</dbReference>
<proteinExistence type="inferred from homology"/>
<dbReference type="PANTHER" id="PTHR43201">
    <property type="entry name" value="ACYL-COA SYNTHETASE"/>
    <property type="match status" value="1"/>
</dbReference>
<dbReference type="InterPro" id="IPR042099">
    <property type="entry name" value="ANL_N_sf"/>
</dbReference>
<gene>
    <name evidence="5" type="ORF">GCM10022255_113360</name>
</gene>
<comment type="caution">
    <text evidence="5">The sequence shown here is derived from an EMBL/GenBank/DDBJ whole genome shotgun (WGS) entry which is preliminary data.</text>
</comment>
<keyword evidence="2" id="KW-0436">Ligase</keyword>
<dbReference type="InterPro" id="IPR000873">
    <property type="entry name" value="AMP-dep_synth/lig_dom"/>
</dbReference>
<evidence type="ECO:0000256" key="2">
    <source>
        <dbReference type="ARBA" id="ARBA00022598"/>
    </source>
</evidence>
<dbReference type="Gene3D" id="3.30.300.30">
    <property type="match status" value="1"/>
</dbReference>
<evidence type="ECO:0000259" key="4">
    <source>
        <dbReference type="Pfam" id="PF13193"/>
    </source>
</evidence>
<dbReference type="InterPro" id="IPR025110">
    <property type="entry name" value="AMP-bd_C"/>
</dbReference>
<accession>A0ABP8DVI2</accession>
<dbReference type="Pfam" id="PF13193">
    <property type="entry name" value="AMP-binding_C"/>
    <property type="match status" value="1"/>
</dbReference>
<dbReference type="SUPFAM" id="SSF56801">
    <property type="entry name" value="Acetyl-CoA synthetase-like"/>
    <property type="match status" value="1"/>
</dbReference>